<gene>
    <name evidence="1" type="ORF">HPP92_028216</name>
</gene>
<accession>A0A835P844</accession>
<reference evidence="1 2" key="1">
    <citation type="journal article" date="2020" name="Nat. Food">
        <title>A phased Vanilla planifolia genome enables genetic improvement of flavour and production.</title>
        <authorList>
            <person name="Hasing T."/>
            <person name="Tang H."/>
            <person name="Brym M."/>
            <person name="Khazi F."/>
            <person name="Huang T."/>
            <person name="Chambers A.H."/>
        </authorList>
    </citation>
    <scope>NUCLEOTIDE SEQUENCE [LARGE SCALE GENOMIC DNA]</scope>
    <source>
        <tissue evidence="1">Leaf</tissue>
    </source>
</reference>
<dbReference type="EMBL" id="JADCNM010000429">
    <property type="protein sequence ID" value="KAG0447658.1"/>
    <property type="molecule type" value="Genomic_DNA"/>
</dbReference>
<organism evidence="1 2">
    <name type="scientific">Vanilla planifolia</name>
    <name type="common">Vanilla</name>
    <dbReference type="NCBI Taxonomy" id="51239"/>
    <lineage>
        <taxon>Eukaryota</taxon>
        <taxon>Viridiplantae</taxon>
        <taxon>Streptophyta</taxon>
        <taxon>Embryophyta</taxon>
        <taxon>Tracheophyta</taxon>
        <taxon>Spermatophyta</taxon>
        <taxon>Magnoliopsida</taxon>
        <taxon>Liliopsida</taxon>
        <taxon>Asparagales</taxon>
        <taxon>Orchidaceae</taxon>
        <taxon>Vanilloideae</taxon>
        <taxon>Vanilleae</taxon>
        <taxon>Vanilla</taxon>
    </lineage>
</organism>
<comment type="caution">
    <text evidence="1">The sequence shown here is derived from an EMBL/GenBank/DDBJ whole genome shotgun (WGS) entry which is preliminary data.</text>
</comment>
<proteinExistence type="predicted"/>
<evidence type="ECO:0000313" key="2">
    <source>
        <dbReference type="Proteomes" id="UP000639772"/>
    </source>
</evidence>
<evidence type="ECO:0000313" key="1">
    <source>
        <dbReference type="EMBL" id="KAG0447658.1"/>
    </source>
</evidence>
<name>A0A835P844_VANPL</name>
<dbReference type="Proteomes" id="UP000639772">
    <property type="component" value="Unassembled WGS sequence"/>
</dbReference>
<dbReference type="AlphaFoldDB" id="A0A835P844"/>
<sequence>MVTSVRKQVAEGPPHLKMNDRLHPSDECRWIVRLAWSFCSQAYLPPVAAAAANAVVKGENWWSNGNFEKGKPN</sequence>
<protein>
    <submittedName>
        <fullName evidence="1">Uncharacterized protein</fullName>
    </submittedName>
</protein>